<proteinExistence type="predicted"/>
<evidence type="ECO:0000313" key="3">
    <source>
        <dbReference type="Proteomes" id="UP000298663"/>
    </source>
</evidence>
<accession>A0A4U8UK98</accession>
<comment type="caution">
    <text evidence="2">The sequence shown here is derived from an EMBL/GenBank/DDBJ whole genome shotgun (WGS) entry which is preliminary data.</text>
</comment>
<dbReference type="EMBL" id="CM016762">
    <property type="protein sequence ID" value="TMS32939.1"/>
    <property type="molecule type" value="Genomic_DNA"/>
</dbReference>
<dbReference type="Proteomes" id="UP000298663">
    <property type="component" value="Chromosome X"/>
</dbReference>
<dbReference type="EMBL" id="AZBU02000001">
    <property type="protein sequence ID" value="TMS32939.1"/>
    <property type="molecule type" value="Genomic_DNA"/>
</dbReference>
<keyword evidence="3" id="KW-1185">Reference proteome</keyword>
<keyword evidence="1" id="KW-0732">Signal</keyword>
<organism evidence="2 3">
    <name type="scientific">Steinernema carpocapsae</name>
    <name type="common">Entomopathogenic nematode</name>
    <dbReference type="NCBI Taxonomy" id="34508"/>
    <lineage>
        <taxon>Eukaryota</taxon>
        <taxon>Metazoa</taxon>
        <taxon>Ecdysozoa</taxon>
        <taxon>Nematoda</taxon>
        <taxon>Chromadorea</taxon>
        <taxon>Rhabditida</taxon>
        <taxon>Tylenchina</taxon>
        <taxon>Panagrolaimomorpha</taxon>
        <taxon>Strongyloidoidea</taxon>
        <taxon>Steinernematidae</taxon>
        <taxon>Steinernema</taxon>
    </lineage>
</organism>
<reference evidence="2 3" key="1">
    <citation type="journal article" date="2015" name="Genome Biol.">
        <title>Comparative genomics of Steinernema reveals deeply conserved gene regulatory networks.</title>
        <authorList>
            <person name="Dillman A.R."/>
            <person name="Macchietto M."/>
            <person name="Porter C.F."/>
            <person name="Rogers A."/>
            <person name="Williams B."/>
            <person name="Antoshechkin I."/>
            <person name="Lee M.M."/>
            <person name="Goodwin Z."/>
            <person name="Lu X."/>
            <person name="Lewis E.E."/>
            <person name="Goodrich-Blair H."/>
            <person name="Stock S.P."/>
            <person name="Adams B.J."/>
            <person name="Sternberg P.W."/>
            <person name="Mortazavi A."/>
        </authorList>
    </citation>
    <scope>NUCLEOTIDE SEQUENCE [LARGE SCALE GENOMIC DNA]</scope>
    <source>
        <strain evidence="2 3">ALL</strain>
    </source>
</reference>
<evidence type="ECO:0000256" key="1">
    <source>
        <dbReference type="SAM" id="SignalP"/>
    </source>
</evidence>
<feature type="signal peptide" evidence="1">
    <location>
        <begin position="1"/>
        <end position="20"/>
    </location>
</feature>
<gene>
    <name evidence="2" type="ORF">L596_000727</name>
</gene>
<dbReference type="OrthoDB" id="10435401at2759"/>
<feature type="chain" id="PRO_5020934456" evidence="1">
    <location>
        <begin position="21"/>
        <end position="152"/>
    </location>
</feature>
<sequence length="152" mass="16135">MASKVLLFTALVAFTGLVFAQKPCNCGSIFDSLNKAGNDIVGLLGPLLNAAGDVNGCSVQEAKNLGQDLLIKAIKTVSQLGSIPVPPQVTAAPFTLQCNGLKPSVEQFNSFLKALEAANVDSVRCKCRNTALENLLLKLSVLYHHSKRGSFF</sequence>
<evidence type="ECO:0000313" key="2">
    <source>
        <dbReference type="EMBL" id="TMS32939.1"/>
    </source>
</evidence>
<protein>
    <submittedName>
        <fullName evidence="2">Uncharacterized protein</fullName>
    </submittedName>
</protein>
<name>A0A4U8UK98_STECR</name>
<reference evidence="2 3" key="2">
    <citation type="journal article" date="2019" name="G3 (Bethesda)">
        <title>Hybrid Assembly of the Genome of the Entomopathogenic Nematode Steinernema carpocapsae Identifies the X-Chromosome.</title>
        <authorList>
            <person name="Serra L."/>
            <person name="Macchietto M."/>
            <person name="Macias-Munoz A."/>
            <person name="McGill C.J."/>
            <person name="Rodriguez I.M."/>
            <person name="Rodriguez B."/>
            <person name="Murad R."/>
            <person name="Mortazavi A."/>
        </authorList>
    </citation>
    <scope>NUCLEOTIDE SEQUENCE [LARGE SCALE GENOMIC DNA]</scope>
    <source>
        <strain evidence="2 3">ALL</strain>
    </source>
</reference>
<dbReference type="AlphaFoldDB" id="A0A4U8UK98"/>